<dbReference type="SUPFAM" id="SSF53697">
    <property type="entry name" value="SIS domain"/>
    <property type="match status" value="1"/>
</dbReference>
<dbReference type="GO" id="GO:0097367">
    <property type="term" value="F:carbohydrate derivative binding"/>
    <property type="evidence" value="ECO:0007669"/>
    <property type="project" value="InterPro"/>
</dbReference>
<dbReference type="Gene3D" id="1.10.10.10">
    <property type="entry name" value="Winged helix-like DNA-binding domain superfamily/Winged helix DNA-binding domain"/>
    <property type="match status" value="1"/>
</dbReference>
<name>A0A5C0AW75_9BURK</name>
<keyword evidence="3" id="KW-0324">Glycolysis</keyword>
<dbReference type="InterPro" id="IPR000281">
    <property type="entry name" value="HTH_RpiR"/>
</dbReference>
<evidence type="ECO:0000256" key="1">
    <source>
        <dbReference type="ARBA" id="ARBA00023015"/>
    </source>
</evidence>
<keyword evidence="2" id="KW-0238">DNA-binding</keyword>
<protein>
    <submittedName>
        <fullName evidence="7">MurR/RpiR family transcriptional regulator</fullName>
    </submittedName>
</protein>
<dbReference type="GO" id="GO:0003700">
    <property type="term" value="F:DNA-binding transcription factor activity"/>
    <property type="evidence" value="ECO:0007669"/>
    <property type="project" value="InterPro"/>
</dbReference>
<dbReference type="Pfam" id="PF01380">
    <property type="entry name" value="SIS"/>
    <property type="match status" value="1"/>
</dbReference>
<dbReference type="InterPro" id="IPR036388">
    <property type="entry name" value="WH-like_DNA-bd_sf"/>
</dbReference>
<evidence type="ECO:0000259" key="6">
    <source>
        <dbReference type="PROSITE" id="PS51464"/>
    </source>
</evidence>
<dbReference type="InterPro" id="IPR047640">
    <property type="entry name" value="RpiR-like"/>
</dbReference>
<evidence type="ECO:0000313" key="7">
    <source>
        <dbReference type="EMBL" id="QEI06639.1"/>
    </source>
</evidence>
<accession>A0A5C0AW75</accession>
<dbReference type="PANTHER" id="PTHR30514">
    <property type="entry name" value="GLUCOKINASE"/>
    <property type="match status" value="1"/>
</dbReference>
<dbReference type="InterPro" id="IPR009057">
    <property type="entry name" value="Homeodomain-like_sf"/>
</dbReference>
<dbReference type="GO" id="GO:0003677">
    <property type="term" value="F:DNA binding"/>
    <property type="evidence" value="ECO:0007669"/>
    <property type="project" value="UniProtKB-KW"/>
</dbReference>
<gene>
    <name evidence="7" type="ORF">FXN63_12945</name>
</gene>
<dbReference type="AlphaFoldDB" id="A0A5C0AW75"/>
<dbReference type="GO" id="GO:0006096">
    <property type="term" value="P:glycolytic process"/>
    <property type="evidence" value="ECO:0007669"/>
    <property type="project" value="UniProtKB-KW"/>
</dbReference>
<dbReference type="InterPro" id="IPR001347">
    <property type="entry name" value="SIS_dom"/>
</dbReference>
<dbReference type="Pfam" id="PF01418">
    <property type="entry name" value="HTH_6"/>
    <property type="match status" value="1"/>
</dbReference>
<reference evidence="7 8" key="1">
    <citation type="submission" date="2019-08" db="EMBL/GenBank/DDBJ databases">
        <title>Amphibian skin-associated Pigmentiphaga: genome sequence and occurrence across geography and hosts.</title>
        <authorList>
            <person name="Bletz M.C."/>
            <person name="Bunk B."/>
            <person name="Sproeer C."/>
            <person name="Biwer P."/>
            <person name="Reiter S."/>
            <person name="Rabemananjara F.C.E."/>
            <person name="Schulz S."/>
            <person name="Overmann J."/>
            <person name="Vences M."/>
        </authorList>
    </citation>
    <scope>NUCLEOTIDE SEQUENCE [LARGE SCALE GENOMIC DNA]</scope>
    <source>
        <strain evidence="7 8">Mada1488</strain>
    </source>
</reference>
<dbReference type="Proteomes" id="UP000325161">
    <property type="component" value="Chromosome"/>
</dbReference>
<dbReference type="PROSITE" id="PS51464">
    <property type="entry name" value="SIS"/>
    <property type="match status" value="1"/>
</dbReference>
<evidence type="ECO:0000313" key="8">
    <source>
        <dbReference type="Proteomes" id="UP000325161"/>
    </source>
</evidence>
<evidence type="ECO:0000256" key="4">
    <source>
        <dbReference type="ARBA" id="ARBA00023163"/>
    </source>
</evidence>
<evidence type="ECO:0000259" key="5">
    <source>
        <dbReference type="PROSITE" id="PS51071"/>
    </source>
</evidence>
<feature type="domain" description="SIS" evidence="6">
    <location>
        <begin position="123"/>
        <end position="271"/>
    </location>
</feature>
<keyword evidence="4" id="KW-0804">Transcription</keyword>
<dbReference type="SUPFAM" id="SSF46689">
    <property type="entry name" value="Homeodomain-like"/>
    <property type="match status" value="1"/>
</dbReference>
<dbReference type="InterPro" id="IPR035472">
    <property type="entry name" value="RpiR-like_SIS"/>
</dbReference>
<sequence>MNARAQMLAQFDSLSPKLQVAARFAVDHPNEVVIASMRALAERAGAQPATLVRLAQQLGYAGWPELKSAFADDLGLNGERYGERARNLAARSQSTDLLGEMFIAQQRNLASTEALCTGALRDAARLLAGARAVHVAGFRASFPIAYSLVYGYRLFRNSVHLIDGQGGLEMQMRPIEQGDVVVAISFAPYSSECMDVIKAARNAGASILAMTDSNASPLALAANATLLFSIDSPSFFPSVAAAVAVTEALLELLVANGGDQVAARIGNAEKRLLESGAYLPPSAKRRSHKD</sequence>
<dbReference type="OrthoDB" id="8713538at2"/>
<feature type="domain" description="HTH rpiR-type" evidence="5">
    <location>
        <begin position="1"/>
        <end position="77"/>
    </location>
</feature>
<evidence type="ECO:0000256" key="3">
    <source>
        <dbReference type="ARBA" id="ARBA00023152"/>
    </source>
</evidence>
<keyword evidence="1" id="KW-0805">Transcription regulation</keyword>
<dbReference type="CDD" id="cd05013">
    <property type="entry name" value="SIS_RpiR"/>
    <property type="match status" value="1"/>
</dbReference>
<organism evidence="7 8">
    <name type="scientific">Pigmentiphaga aceris</name>
    <dbReference type="NCBI Taxonomy" id="1940612"/>
    <lineage>
        <taxon>Bacteria</taxon>
        <taxon>Pseudomonadati</taxon>
        <taxon>Pseudomonadota</taxon>
        <taxon>Betaproteobacteria</taxon>
        <taxon>Burkholderiales</taxon>
        <taxon>Alcaligenaceae</taxon>
        <taxon>Pigmentiphaga</taxon>
    </lineage>
</organism>
<evidence type="ECO:0000256" key="2">
    <source>
        <dbReference type="ARBA" id="ARBA00023125"/>
    </source>
</evidence>
<dbReference type="PROSITE" id="PS51071">
    <property type="entry name" value="HTH_RPIR"/>
    <property type="match status" value="1"/>
</dbReference>
<dbReference type="InterPro" id="IPR046348">
    <property type="entry name" value="SIS_dom_sf"/>
</dbReference>
<dbReference type="EMBL" id="CP043046">
    <property type="protein sequence ID" value="QEI06639.1"/>
    <property type="molecule type" value="Genomic_DNA"/>
</dbReference>
<dbReference type="Gene3D" id="3.40.50.10490">
    <property type="entry name" value="Glucose-6-phosphate isomerase like protein, domain 1"/>
    <property type="match status" value="1"/>
</dbReference>
<dbReference type="RefSeq" id="WP_148815437.1">
    <property type="nucleotide sequence ID" value="NZ_CP043046.1"/>
</dbReference>
<dbReference type="PANTHER" id="PTHR30514:SF18">
    <property type="entry name" value="RPIR-FAMILY TRANSCRIPTIONAL REGULATOR"/>
    <property type="match status" value="1"/>
</dbReference>
<keyword evidence="8" id="KW-1185">Reference proteome</keyword>
<proteinExistence type="predicted"/>
<dbReference type="KEGG" id="pacr:FXN63_12945"/>